<organism evidence="6 7">
    <name type="scientific">Legionella santicrucis</name>
    <dbReference type="NCBI Taxonomy" id="45074"/>
    <lineage>
        <taxon>Bacteria</taxon>
        <taxon>Pseudomonadati</taxon>
        <taxon>Pseudomonadota</taxon>
        <taxon>Gammaproteobacteria</taxon>
        <taxon>Legionellales</taxon>
        <taxon>Legionellaceae</taxon>
        <taxon>Legionella</taxon>
    </lineage>
</organism>
<evidence type="ECO:0000313" key="7">
    <source>
        <dbReference type="Proteomes" id="UP000054703"/>
    </source>
</evidence>
<name>A0A0W0YFM9_9GAMM</name>
<dbReference type="InterPro" id="IPR052094">
    <property type="entry name" value="Pre-mRNA-splicing_ERAD"/>
</dbReference>
<dbReference type="Pfam" id="PF00226">
    <property type="entry name" value="DnaJ"/>
    <property type="match status" value="1"/>
</dbReference>
<dbReference type="PANTHER" id="PTHR44313">
    <property type="entry name" value="DNAJ HOMOLOG SUBFAMILY C MEMBER 17"/>
    <property type="match status" value="1"/>
</dbReference>
<dbReference type="EMBL" id="LNYU01000085">
    <property type="protein sequence ID" value="KTD55664.1"/>
    <property type="molecule type" value="Genomic_DNA"/>
</dbReference>
<dbReference type="PANTHER" id="PTHR44313:SF1">
    <property type="entry name" value="DNAJ HOMOLOG SUBFAMILY C MEMBER 17"/>
    <property type="match status" value="1"/>
</dbReference>
<feature type="region of interest" description="Disordered" evidence="4">
    <location>
        <begin position="341"/>
        <end position="366"/>
    </location>
</feature>
<dbReference type="CDD" id="cd06257">
    <property type="entry name" value="DnaJ"/>
    <property type="match status" value="1"/>
</dbReference>
<accession>A0A0W0YFM9</accession>
<keyword evidence="7" id="KW-1185">Reference proteome</keyword>
<proteinExistence type="predicted"/>
<comment type="subcellular location">
    <subcellularLocation>
        <location evidence="1">Cytoplasm</location>
    </subcellularLocation>
</comment>
<evidence type="ECO:0000256" key="1">
    <source>
        <dbReference type="ARBA" id="ARBA00004496"/>
    </source>
</evidence>
<feature type="domain" description="J" evidence="5">
    <location>
        <begin position="28"/>
        <end position="92"/>
    </location>
</feature>
<keyword evidence="3" id="KW-0143">Chaperone</keyword>
<dbReference type="InterPro" id="IPR001623">
    <property type="entry name" value="DnaJ_domain"/>
</dbReference>
<evidence type="ECO:0000256" key="3">
    <source>
        <dbReference type="ARBA" id="ARBA00023186"/>
    </source>
</evidence>
<evidence type="ECO:0000256" key="4">
    <source>
        <dbReference type="SAM" id="MobiDB-lite"/>
    </source>
</evidence>
<dbReference type="SUPFAM" id="SSF46565">
    <property type="entry name" value="Chaperone J-domain"/>
    <property type="match status" value="1"/>
</dbReference>
<dbReference type="GO" id="GO:0000390">
    <property type="term" value="P:spliceosomal complex disassembly"/>
    <property type="evidence" value="ECO:0007669"/>
    <property type="project" value="TreeGrafter"/>
</dbReference>
<dbReference type="GO" id="GO:0005737">
    <property type="term" value="C:cytoplasm"/>
    <property type="evidence" value="ECO:0007669"/>
    <property type="project" value="UniProtKB-SubCell"/>
</dbReference>
<dbReference type="Gene3D" id="1.10.287.110">
    <property type="entry name" value="DnaJ domain"/>
    <property type="match status" value="1"/>
</dbReference>
<dbReference type="STRING" id="45074.Lsan_3216"/>
<dbReference type="PATRIC" id="fig|45074.5.peg.3459"/>
<sequence>MSTAPKEIAALITIGENIKMKNEQNQQNIYGILGIAPTDNFTMVKKAYIKKALNTHPDKNPGKSDEEFKILQNTWEQINSEAKLQLYFELYKQNKIHEFDEKLNEHFSQSPFTSSPDKNEQANTNFSNALNEYRSGDVDVFIPVPFVPSSIPGLSNARVHLSLDPKEQEENLENIRKFIVNANNGFYQVGVTYKEAVDIVNQHGHNSMTLIVRLRLPITRLSDVRASEQELVGPYVLNAHSDNKYFTLQPNTVIHKEDIHTVQPMGVREYHNSIRFMRSLEKAGSHIEAIYSEKPVAFYDKNQNKNALENEKPTHSSHSLTGFHVRDNIRAGLNWLFFSSSSSSPSSKTNAEEQKSERNNYLLNNK</sequence>
<dbReference type="Proteomes" id="UP000054703">
    <property type="component" value="Unassembled WGS sequence"/>
</dbReference>
<comment type="caution">
    <text evidence="6">The sequence shown here is derived from an EMBL/GenBank/DDBJ whole genome shotgun (WGS) entry which is preliminary data.</text>
</comment>
<reference evidence="6 7" key="1">
    <citation type="submission" date="2015-11" db="EMBL/GenBank/DDBJ databases">
        <title>Genomic analysis of 38 Legionella species identifies large and diverse effector repertoires.</title>
        <authorList>
            <person name="Burstein D."/>
            <person name="Amaro F."/>
            <person name="Zusman T."/>
            <person name="Lifshitz Z."/>
            <person name="Cohen O."/>
            <person name="Gilbert J.A."/>
            <person name="Pupko T."/>
            <person name="Shuman H.A."/>
            <person name="Segal G."/>
        </authorList>
    </citation>
    <scope>NUCLEOTIDE SEQUENCE [LARGE SCALE GENOMIC DNA]</scope>
    <source>
        <strain evidence="6 7">SC-63-C7</strain>
    </source>
</reference>
<dbReference type="AlphaFoldDB" id="A0A0W0YFM9"/>
<evidence type="ECO:0000259" key="5">
    <source>
        <dbReference type="PROSITE" id="PS50076"/>
    </source>
</evidence>
<keyword evidence="2" id="KW-0963">Cytoplasm</keyword>
<evidence type="ECO:0000313" key="6">
    <source>
        <dbReference type="EMBL" id="KTD55664.1"/>
    </source>
</evidence>
<dbReference type="InterPro" id="IPR036869">
    <property type="entry name" value="J_dom_sf"/>
</dbReference>
<gene>
    <name evidence="6" type="ORF">Lsan_3216</name>
</gene>
<dbReference type="SMART" id="SM00271">
    <property type="entry name" value="DnaJ"/>
    <property type="match status" value="1"/>
</dbReference>
<evidence type="ECO:0000256" key="2">
    <source>
        <dbReference type="ARBA" id="ARBA00022490"/>
    </source>
</evidence>
<dbReference type="PROSITE" id="PS50076">
    <property type="entry name" value="DNAJ_2"/>
    <property type="match status" value="1"/>
</dbReference>
<protein>
    <submittedName>
        <fullName evidence="6">Chaperone protein DnaJ</fullName>
    </submittedName>
</protein>